<feature type="compositionally biased region" description="Pro residues" evidence="1">
    <location>
        <begin position="51"/>
        <end position="65"/>
    </location>
</feature>
<dbReference type="KEGG" id="foc:127752343"/>
<dbReference type="Proteomes" id="UP000504606">
    <property type="component" value="Unplaced"/>
</dbReference>
<name>A0A9C6XWG9_FRAOC</name>
<accession>A0A9C6XWG9</accession>
<proteinExistence type="predicted"/>
<keyword evidence="2" id="KW-1185">Reference proteome</keyword>
<feature type="compositionally biased region" description="Pro residues" evidence="1">
    <location>
        <begin position="1"/>
        <end position="12"/>
    </location>
</feature>
<protein>
    <submittedName>
        <fullName evidence="3">Probable transport accessory protein MmpS3</fullName>
    </submittedName>
</protein>
<sequence>MTPAQPPQPPQDDAPAATDMPTLTVDQWIRVTHNKAASAGAPVVASARTPPAGPPPSPQLSPPPAKQTTAGTRIESNIMHIPLDKSFAWGG</sequence>
<dbReference type="AlphaFoldDB" id="A0A9C6XWG9"/>
<feature type="region of interest" description="Disordered" evidence="1">
    <location>
        <begin position="1"/>
        <end position="22"/>
    </location>
</feature>
<feature type="compositionally biased region" description="Polar residues" evidence="1">
    <location>
        <begin position="66"/>
        <end position="75"/>
    </location>
</feature>
<evidence type="ECO:0000313" key="2">
    <source>
        <dbReference type="Proteomes" id="UP000504606"/>
    </source>
</evidence>
<feature type="region of interest" description="Disordered" evidence="1">
    <location>
        <begin position="36"/>
        <end position="75"/>
    </location>
</feature>
<feature type="compositionally biased region" description="Low complexity" evidence="1">
    <location>
        <begin position="36"/>
        <end position="50"/>
    </location>
</feature>
<gene>
    <name evidence="3" type="primary">LOC127752343</name>
</gene>
<evidence type="ECO:0000256" key="1">
    <source>
        <dbReference type="SAM" id="MobiDB-lite"/>
    </source>
</evidence>
<dbReference type="RefSeq" id="XP_052133392.1">
    <property type="nucleotide sequence ID" value="XM_052277432.1"/>
</dbReference>
<organism evidence="2 3">
    <name type="scientific">Frankliniella occidentalis</name>
    <name type="common">Western flower thrips</name>
    <name type="synonym">Euthrips occidentalis</name>
    <dbReference type="NCBI Taxonomy" id="133901"/>
    <lineage>
        <taxon>Eukaryota</taxon>
        <taxon>Metazoa</taxon>
        <taxon>Ecdysozoa</taxon>
        <taxon>Arthropoda</taxon>
        <taxon>Hexapoda</taxon>
        <taxon>Insecta</taxon>
        <taxon>Pterygota</taxon>
        <taxon>Neoptera</taxon>
        <taxon>Paraneoptera</taxon>
        <taxon>Thysanoptera</taxon>
        <taxon>Terebrantia</taxon>
        <taxon>Thripoidea</taxon>
        <taxon>Thripidae</taxon>
        <taxon>Frankliniella</taxon>
    </lineage>
</organism>
<reference evidence="3" key="1">
    <citation type="submission" date="2025-08" db="UniProtKB">
        <authorList>
            <consortium name="RefSeq"/>
        </authorList>
    </citation>
    <scope>IDENTIFICATION</scope>
    <source>
        <tissue evidence="3">Whole organism</tissue>
    </source>
</reference>
<evidence type="ECO:0000313" key="3">
    <source>
        <dbReference type="RefSeq" id="XP_052133392.1"/>
    </source>
</evidence>
<feature type="compositionally biased region" description="Low complexity" evidence="1">
    <location>
        <begin position="13"/>
        <end position="22"/>
    </location>
</feature>
<dbReference type="GeneID" id="127752343"/>